<organism evidence="5 6">
    <name type="scientific">Vibrio owensii CAIM 1854 = LMG 25443</name>
    <dbReference type="NCBI Taxonomy" id="1229493"/>
    <lineage>
        <taxon>Bacteria</taxon>
        <taxon>Pseudomonadati</taxon>
        <taxon>Pseudomonadota</taxon>
        <taxon>Gammaproteobacteria</taxon>
        <taxon>Vibrionales</taxon>
        <taxon>Vibrionaceae</taxon>
        <taxon>Vibrio</taxon>
    </lineage>
</organism>
<dbReference type="InterPro" id="IPR005801">
    <property type="entry name" value="ADC_synthase"/>
</dbReference>
<feature type="domain" description="Chorismate-utilising enzyme C-terminal" evidence="3">
    <location>
        <begin position="191"/>
        <end position="444"/>
    </location>
</feature>
<dbReference type="InterPro" id="IPR019999">
    <property type="entry name" value="Anth_synth_I-like"/>
</dbReference>
<dbReference type="Pfam" id="PF04715">
    <property type="entry name" value="Anth_synt_I_N"/>
    <property type="match status" value="1"/>
</dbReference>
<dbReference type="InterPro" id="IPR006805">
    <property type="entry name" value="Anth_synth_I_N"/>
</dbReference>
<comment type="caution">
    <text evidence="5">The sequence shown here is derived from an EMBL/GenBank/DDBJ whole genome shotgun (WGS) entry which is preliminary data.</text>
</comment>
<dbReference type="PRINTS" id="PR00095">
    <property type="entry name" value="ANTSNTHASEI"/>
</dbReference>
<evidence type="ECO:0000313" key="5">
    <source>
        <dbReference type="EMBL" id="KIF54130.1"/>
    </source>
</evidence>
<dbReference type="GO" id="GO:0046820">
    <property type="term" value="F:4-amino-4-deoxychorismate synthase activity"/>
    <property type="evidence" value="ECO:0007669"/>
    <property type="project" value="UniProtKB-EC"/>
</dbReference>
<name>A0A0C1ZAL2_9VIBR</name>
<evidence type="ECO:0000259" key="4">
    <source>
        <dbReference type="Pfam" id="PF04715"/>
    </source>
</evidence>
<dbReference type="Gene3D" id="3.60.120.10">
    <property type="entry name" value="Anthranilate synthase"/>
    <property type="match status" value="1"/>
</dbReference>
<keyword evidence="5" id="KW-0032">Aminotransferase</keyword>
<dbReference type="InterPro" id="IPR015890">
    <property type="entry name" value="Chorismate_C"/>
</dbReference>
<dbReference type="PANTHER" id="PTHR11236:SF50">
    <property type="entry name" value="AMINODEOXYCHORISMATE SYNTHASE COMPONENT 1"/>
    <property type="match status" value="1"/>
</dbReference>
<dbReference type="GO" id="GO:0000162">
    <property type="term" value="P:L-tryptophan biosynthetic process"/>
    <property type="evidence" value="ECO:0007669"/>
    <property type="project" value="TreeGrafter"/>
</dbReference>
<dbReference type="Pfam" id="PF00425">
    <property type="entry name" value="Chorismate_bind"/>
    <property type="match status" value="1"/>
</dbReference>
<dbReference type="PATRIC" id="fig|1229493.5.peg.82"/>
<dbReference type="InterPro" id="IPR005802">
    <property type="entry name" value="ADC_synth_comp_1"/>
</dbReference>
<protein>
    <recommendedName>
        <fullName evidence="1">aminodeoxychorismate synthase</fullName>
        <ecNumber evidence="1">2.6.1.85</ecNumber>
    </recommendedName>
</protein>
<feature type="domain" description="Anthranilate synthase component I N-terminal" evidence="4">
    <location>
        <begin position="18"/>
        <end position="153"/>
    </location>
</feature>
<evidence type="ECO:0000256" key="1">
    <source>
        <dbReference type="ARBA" id="ARBA00013139"/>
    </source>
</evidence>
<dbReference type="EMBL" id="JPRD01000010">
    <property type="protein sequence ID" value="KIF54130.1"/>
    <property type="molecule type" value="Genomic_DNA"/>
</dbReference>
<dbReference type="AlphaFoldDB" id="A0A0C1ZAL2"/>
<reference evidence="5 6" key="1">
    <citation type="submission" date="2014-07" db="EMBL/GenBank/DDBJ databases">
        <title>Unique and conserved regions in Vibrio harveyi and related species in comparison with the shrimp pathogen Vibrio harveyi CAIM 1792.</title>
        <authorList>
            <person name="Espinoza-Valles I."/>
            <person name="Vora G."/>
            <person name="Leekitcharoenphon P."/>
            <person name="Ussery D."/>
            <person name="Hoj L."/>
            <person name="Gomez-Gil B."/>
        </authorList>
    </citation>
    <scope>NUCLEOTIDE SEQUENCE [LARGE SCALE GENOMIC DNA]</scope>
    <source>
        <strain evidence="6">CAIM 1854 / LMG 25443</strain>
    </source>
</reference>
<evidence type="ECO:0000256" key="2">
    <source>
        <dbReference type="ARBA" id="ARBA00022679"/>
    </source>
</evidence>
<accession>A0A0C1ZAL2</accession>
<keyword evidence="2 5" id="KW-0808">Transferase</keyword>
<evidence type="ECO:0000259" key="3">
    <source>
        <dbReference type="Pfam" id="PF00425"/>
    </source>
</evidence>
<gene>
    <name evidence="5" type="primary">pabB</name>
    <name evidence="5" type="ORF">H735_05155</name>
</gene>
<dbReference type="NCBIfam" id="TIGR00553">
    <property type="entry name" value="pabB"/>
    <property type="match status" value="1"/>
</dbReference>
<dbReference type="Proteomes" id="UP000031586">
    <property type="component" value="Unassembled WGS sequence"/>
</dbReference>
<dbReference type="SUPFAM" id="SSF56322">
    <property type="entry name" value="ADC synthase"/>
    <property type="match status" value="1"/>
</dbReference>
<dbReference type="EC" id="2.6.1.85" evidence="1"/>
<dbReference type="GO" id="GO:0009396">
    <property type="term" value="P:folic acid-containing compound biosynthetic process"/>
    <property type="evidence" value="ECO:0007669"/>
    <property type="project" value="InterPro"/>
</dbReference>
<proteinExistence type="predicted"/>
<dbReference type="PANTHER" id="PTHR11236">
    <property type="entry name" value="AMINOBENZOATE/ANTHRANILATE SYNTHASE"/>
    <property type="match status" value="1"/>
</dbReference>
<evidence type="ECO:0000313" key="6">
    <source>
        <dbReference type="Proteomes" id="UP000031586"/>
    </source>
</evidence>
<sequence>MDTQLLDFKALDYANDLAISLFSRIEQQPWAMLLRSASETHIDSRFDVLVANPIATLETIAGDTQIKTDTQEYVSQDDPFSLLDELQQQLLPNLELGADWDLPFVGGALGYFSYDLGRRVESMPELATKDLQTPDMAVGLYEWALVVDHKLEKACLVGQNIEQALQWLNSQSPADVEDFKLIGDWQSNMTQASYASRFDRVQEYLLSGDCYQINLAQRFNAPYQGSEWQAYTKLEAANQAPFSAFIRMPNSAIISVSPERFLELKDNVIETKPIKGTRPRSQNTELDQANAHDLQTAEKDQAENLMIVDLLRNDIGRVASPGSVHVPKLFDIESFPAVHHLVSTIRADLDTQYSAADLLRACFPGGSITGAPKVRAMQVIEELEPHRRSAYCGSIGYISRHGRMDTSITIRTLVAEDNKLYAWAGGGVVADSDCAAEYQETLDKLSKILPALK</sequence>